<gene>
    <name evidence="1" type="ORF">M5K25_016566</name>
</gene>
<dbReference type="Proteomes" id="UP001552299">
    <property type="component" value="Unassembled WGS sequence"/>
</dbReference>
<evidence type="ECO:0000313" key="1">
    <source>
        <dbReference type="EMBL" id="KAL0913132.1"/>
    </source>
</evidence>
<sequence>MNEDRMKIRRHSVVGRKSSISRCQGRSPTSVGGEFSVTLLNSKNMLIKLMNDLDYCLENWLVLVLWDGDNDLVQSPRCEIASLVPVVETPLAVIFESRNDFLNEGGNGLCDVNMVVVNELSIDLVPSVESLVTSVELDLSPSPVGAVEIKPLVDVASVVAMDLWSCGCCYVDALDGRGRFLSKKGNSSCRLCLRAEKGRAKDAKDGVSVTCTIPRVEEWNGLPWQEGSQFRNRHEHDSSTGYALPSISDCHLHSPVCYSAQRSAFSLSDNTTELNLERCGAPLYVISPSKLLQCRDARSAKLSCMGDPRLDAGFVFDEQGRTDILGSPFFDVHFEFDETDDYVDRILYQLSLSLEAHNRPSTTTSSTSGLLSDGHDPTRHLPYGGIARISLNTSPLALLKERKWFPLPETMIPQKS</sequence>
<dbReference type="AlphaFoldDB" id="A0ABD0URV1"/>
<name>A0ABD0URV1_DENTH</name>
<organism evidence="1 2">
    <name type="scientific">Dendrobium thyrsiflorum</name>
    <name type="common">Pinecone-like raceme dendrobium</name>
    <name type="synonym">Orchid</name>
    <dbReference type="NCBI Taxonomy" id="117978"/>
    <lineage>
        <taxon>Eukaryota</taxon>
        <taxon>Viridiplantae</taxon>
        <taxon>Streptophyta</taxon>
        <taxon>Embryophyta</taxon>
        <taxon>Tracheophyta</taxon>
        <taxon>Spermatophyta</taxon>
        <taxon>Magnoliopsida</taxon>
        <taxon>Liliopsida</taxon>
        <taxon>Asparagales</taxon>
        <taxon>Orchidaceae</taxon>
        <taxon>Epidendroideae</taxon>
        <taxon>Malaxideae</taxon>
        <taxon>Dendrobiinae</taxon>
        <taxon>Dendrobium</taxon>
    </lineage>
</organism>
<protein>
    <submittedName>
        <fullName evidence="1">Uncharacterized protein</fullName>
    </submittedName>
</protein>
<keyword evidence="2" id="KW-1185">Reference proteome</keyword>
<proteinExistence type="predicted"/>
<dbReference type="EMBL" id="JANQDX010000013">
    <property type="protein sequence ID" value="KAL0913132.1"/>
    <property type="molecule type" value="Genomic_DNA"/>
</dbReference>
<comment type="caution">
    <text evidence="1">The sequence shown here is derived from an EMBL/GenBank/DDBJ whole genome shotgun (WGS) entry which is preliminary data.</text>
</comment>
<accession>A0ABD0URV1</accession>
<reference evidence="1 2" key="1">
    <citation type="journal article" date="2024" name="Plant Biotechnol. J.">
        <title>Dendrobium thyrsiflorum genome and its molecular insights into genes involved in important horticultural traits.</title>
        <authorList>
            <person name="Chen B."/>
            <person name="Wang J.Y."/>
            <person name="Zheng P.J."/>
            <person name="Li K.L."/>
            <person name="Liang Y.M."/>
            <person name="Chen X.F."/>
            <person name="Zhang C."/>
            <person name="Zhao X."/>
            <person name="He X."/>
            <person name="Zhang G.Q."/>
            <person name="Liu Z.J."/>
            <person name="Xu Q."/>
        </authorList>
    </citation>
    <scope>NUCLEOTIDE SEQUENCE [LARGE SCALE GENOMIC DNA]</scope>
    <source>
        <strain evidence="1">GZMU011</strain>
    </source>
</reference>
<evidence type="ECO:0000313" key="2">
    <source>
        <dbReference type="Proteomes" id="UP001552299"/>
    </source>
</evidence>